<reference evidence="9" key="1">
    <citation type="journal article" date="2021" name="Sci. Rep.">
        <title>Diploid genomic architecture of Nitzschia inconspicua, an elite biomass production diatom.</title>
        <authorList>
            <person name="Oliver A."/>
            <person name="Podell S."/>
            <person name="Pinowska A."/>
            <person name="Traller J.C."/>
            <person name="Smith S.R."/>
            <person name="McClure R."/>
            <person name="Beliaev A."/>
            <person name="Bohutskyi P."/>
            <person name="Hill E.A."/>
            <person name="Rabines A."/>
            <person name="Zheng H."/>
            <person name="Allen L.Z."/>
            <person name="Kuo A."/>
            <person name="Grigoriev I.V."/>
            <person name="Allen A.E."/>
            <person name="Hazlebeck D."/>
            <person name="Allen E.E."/>
        </authorList>
    </citation>
    <scope>NUCLEOTIDE SEQUENCE</scope>
    <source>
        <strain evidence="9">Hildebrandi</strain>
    </source>
</reference>
<dbReference type="InterPro" id="IPR001611">
    <property type="entry name" value="Leu-rich_rpt"/>
</dbReference>
<evidence type="ECO:0000313" key="10">
    <source>
        <dbReference type="Proteomes" id="UP000693970"/>
    </source>
</evidence>
<keyword evidence="8" id="KW-0812">Transmembrane</keyword>
<reference evidence="9" key="2">
    <citation type="submission" date="2021-04" db="EMBL/GenBank/DDBJ databases">
        <authorList>
            <person name="Podell S."/>
        </authorList>
    </citation>
    <scope>NUCLEOTIDE SEQUENCE</scope>
    <source>
        <strain evidence="9">Hildebrandi</strain>
    </source>
</reference>
<name>A0A9K3LWX9_9STRA</name>
<feature type="region of interest" description="Disordered" evidence="7">
    <location>
        <begin position="1"/>
        <end position="29"/>
    </location>
</feature>
<organism evidence="9 10">
    <name type="scientific">Nitzschia inconspicua</name>
    <dbReference type="NCBI Taxonomy" id="303405"/>
    <lineage>
        <taxon>Eukaryota</taxon>
        <taxon>Sar</taxon>
        <taxon>Stramenopiles</taxon>
        <taxon>Ochrophyta</taxon>
        <taxon>Bacillariophyta</taxon>
        <taxon>Bacillariophyceae</taxon>
        <taxon>Bacillariophycidae</taxon>
        <taxon>Bacillariales</taxon>
        <taxon>Bacillariaceae</taxon>
        <taxon>Nitzschia</taxon>
    </lineage>
</organism>
<dbReference type="Pfam" id="PF00560">
    <property type="entry name" value="LRR_1"/>
    <property type="match status" value="3"/>
</dbReference>
<keyword evidence="6 8" id="KW-0472">Membrane</keyword>
<keyword evidence="10" id="KW-1185">Reference proteome</keyword>
<dbReference type="AlphaFoldDB" id="A0A9K3LWX9"/>
<feature type="transmembrane region" description="Helical" evidence="8">
    <location>
        <begin position="99"/>
        <end position="120"/>
    </location>
</feature>
<proteinExistence type="predicted"/>
<dbReference type="SMART" id="SM00369">
    <property type="entry name" value="LRR_TYP"/>
    <property type="match status" value="6"/>
</dbReference>
<feature type="compositionally biased region" description="Polar residues" evidence="7">
    <location>
        <begin position="18"/>
        <end position="29"/>
    </location>
</feature>
<protein>
    <submittedName>
        <fullName evidence="9">RHS repeat-associated core domain containing protein</fullName>
    </submittedName>
</protein>
<dbReference type="Proteomes" id="UP000693970">
    <property type="component" value="Unassembled WGS sequence"/>
</dbReference>
<dbReference type="GO" id="GO:0009653">
    <property type="term" value="P:anatomical structure morphogenesis"/>
    <property type="evidence" value="ECO:0007669"/>
    <property type="project" value="UniProtKB-ARBA"/>
</dbReference>
<evidence type="ECO:0000256" key="7">
    <source>
        <dbReference type="SAM" id="MobiDB-lite"/>
    </source>
</evidence>
<dbReference type="InterPro" id="IPR003591">
    <property type="entry name" value="Leu-rich_rpt_typical-subtyp"/>
</dbReference>
<keyword evidence="4" id="KW-0732">Signal</keyword>
<evidence type="ECO:0000256" key="6">
    <source>
        <dbReference type="ARBA" id="ARBA00023136"/>
    </source>
</evidence>
<evidence type="ECO:0000256" key="4">
    <source>
        <dbReference type="ARBA" id="ARBA00022729"/>
    </source>
</evidence>
<evidence type="ECO:0000256" key="3">
    <source>
        <dbReference type="ARBA" id="ARBA00022614"/>
    </source>
</evidence>
<dbReference type="FunFam" id="3.80.10.10:FF:000095">
    <property type="entry name" value="LRR receptor-like serine/threonine-protein kinase GSO1"/>
    <property type="match status" value="1"/>
</dbReference>
<dbReference type="PANTHER" id="PTHR48059:SF30">
    <property type="entry name" value="OS06G0587000 PROTEIN"/>
    <property type="match status" value="1"/>
</dbReference>
<dbReference type="Pfam" id="PF13855">
    <property type="entry name" value="LRR_8"/>
    <property type="match status" value="1"/>
</dbReference>
<accession>A0A9K3LWX9</accession>
<comment type="caution">
    <text evidence="9">The sequence shown here is derived from an EMBL/GenBank/DDBJ whole genome shotgun (WGS) entry which is preliminary data.</text>
</comment>
<sequence length="599" mass="65077">MSSKTGLDGDGLTRRSNDSGIAGSTSASIESARRFLYDEDEEPPLAPANIPISGSSAFPPFPIAPKGHTNLSRSKRVNPVSAACISTFSTCRGYGAKRLGFLVCGIGLLIGSIWGISAAVSGNQSNESANPRRIQDIYNQILELGLTSQETLDTPGTPQYNAVQWLANVDRAKLRAGDPFLMQRYILAVLFYSTAGTEEHVSPVGNWNDQTLWMTSSGFCSWFGVKCELDPAGPTFNGNGVVTALNLTQNGLAGSLPSELAGLDGLLRLDLSQNSLTGTLPKSLASLGKLLNLFLRQNELSGILPSEYGVGFGSLRQLSLGENNLRGPIPKEIEHMTNLLALGLESNKFEGHIPDLRDLQKLTRLYLEANKLDGPFPSSVTQLTSLVELNLSENHITGVLPEEMEQLTRLEKIILHDMNMRGTIPEKIFEKVTRLTEIVMYKNDFTGQIPTTIGFLKDVQMFLLGNNKFGGTLPKQIGLMADLHSFHVSGNRIGGTIPELIIALKDLKELGLGRNAVTGNIPPDIGDLRHLQLIHLEDNQLSGPVPTEMGLLKSLTELRLFHNNLTGSMPQEVCSLTTEEELEFLGADCKICDCCTKCF</sequence>
<dbReference type="InterPro" id="IPR051848">
    <property type="entry name" value="PGIP"/>
</dbReference>
<evidence type="ECO:0000256" key="2">
    <source>
        <dbReference type="ARBA" id="ARBA00004370"/>
    </source>
</evidence>
<keyword evidence="8" id="KW-1133">Transmembrane helix</keyword>
<keyword evidence="5" id="KW-0677">Repeat</keyword>
<evidence type="ECO:0000256" key="1">
    <source>
        <dbReference type="ARBA" id="ARBA00004196"/>
    </source>
</evidence>
<gene>
    <name evidence="9" type="ORF">IV203_030949</name>
</gene>
<comment type="subcellular location">
    <subcellularLocation>
        <location evidence="1">Cell envelope</location>
    </subcellularLocation>
    <subcellularLocation>
        <location evidence="2">Membrane</location>
    </subcellularLocation>
</comment>
<evidence type="ECO:0000256" key="5">
    <source>
        <dbReference type="ARBA" id="ARBA00022737"/>
    </source>
</evidence>
<dbReference type="EMBL" id="JAGRRH010000006">
    <property type="protein sequence ID" value="KAG7368206.1"/>
    <property type="molecule type" value="Genomic_DNA"/>
</dbReference>
<evidence type="ECO:0000313" key="9">
    <source>
        <dbReference type="EMBL" id="KAG7368206.1"/>
    </source>
</evidence>
<dbReference type="FunFam" id="3.80.10.10:FF:000400">
    <property type="entry name" value="Nuclear pore complex protein NUP107"/>
    <property type="match status" value="1"/>
</dbReference>
<evidence type="ECO:0000256" key="8">
    <source>
        <dbReference type="SAM" id="Phobius"/>
    </source>
</evidence>
<keyword evidence="3" id="KW-0433">Leucine-rich repeat</keyword>
<dbReference type="GO" id="GO:0016020">
    <property type="term" value="C:membrane"/>
    <property type="evidence" value="ECO:0007669"/>
    <property type="project" value="UniProtKB-SubCell"/>
</dbReference>
<dbReference type="OrthoDB" id="41648at2759"/>
<dbReference type="PANTHER" id="PTHR48059">
    <property type="entry name" value="POLYGALACTURONASE INHIBITOR 1"/>
    <property type="match status" value="1"/>
</dbReference>